<comment type="subcellular location">
    <subcellularLocation>
        <location evidence="1">Cell membrane</location>
        <topology evidence="1">Multi-pass membrane protein</topology>
    </subcellularLocation>
</comment>
<evidence type="ECO:0000256" key="1">
    <source>
        <dbReference type="ARBA" id="ARBA00004651"/>
    </source>
</evidence>
<keyword evidence="2" id="KW-0813">Transport</keyword>
<dbReference type="PANTHER" id="PTHR42718">
    <property type="entry name" value="MAJOR FACILITATOR SUPERFAMILY MULTIDRUG TRANSPORTER MFSC"/>
    <property type="match status" value="1"/>
</dbReference>
<name>A0ABU0JGG2_9HYPH</name>
<evidence type="ECO:0000256" key="7">
    <source>
        <dbReference type="SAM" id="Phobius"/>
    </source>
</evidence>
<feature type="transmembrane region" description="Helical" evidence="7">
    <location>
        <begin position="255"/>
        <end position="271"/>
    </location>
</feature>
<feature type="transmembrane region" description="Helical" evidence="7">
    <location>
        <begin position="292"/>
        <end position="320"/>
    </location>
</feature>
<feature type="transmembrane region" description="Helical" evidence="7">
    <location>
        <begin position="216"/>
        <end position="235"/>
    </location>
</feature>
<keyword evidence="6 7" id="KW-0472">Membrane</keyword>
<feature type="transmembrane region" description="Helical" evidence="7">
    <location>
        <begin position="332"/>
        <end position="351"/>
    </location>
</feature>
<evidence type="ECO:0000256" key="5">
    <source>
        <dbReference type="ARBA" id="ARBA00022989"/>
    </source>
</evidence>
<gene>
    <name evidence="9" type="ORF">QO011_006411</name>
</gene>
<dbReference type="Pfam" id="PF07690">
    <property type="entry name" value="MFS_1"/>
    <property type="match status" value="1"/>
</dbReference>
<dbReference type="CDD" id="cd17321">
    <property type="entry name" value="MFS_MMR_MDR_like"/>
    <property type="match status" value="1"/>
</dbReference>
<keyword evidence="4 7" id="KW-0812">Transmembrane</keyword>
<dbReference type="InterPro" id="IPR036259">
    <property type="entry name" value="MFS_trans_sf"/>
</dbReference>
<feature type="transmembrane region" description="Helical" evidence="7">
    <location>
        <begin position="155"/>
        <end position="179"/>
    </location>
</feature>
<feature type="domain" description="Major facilitator superfamily (MFS) profile" evidence="8">
    <location>
        <begin position="22"/>
        <end position="485"/>
    </location>
</feature>
<feature type="transmembrane region" description="Helical" evidence="7">
    <location>
        <begin position="185"/>
        <end position="204"/>
    </location>
</feature>
<feature type="transmembrane region" description="Helical" evidence="7">
    <location>
        <begin position="118"/>
        <end position="143"/>
    </location>
</feature>
<evidence type="ECO:0000313" key="9">
    <source>
        <dbReference type="EMBL" id="MDQ0473375.1"/>
    </source>
</evidence>
<dbReference type="PANTHER" id="PTHR42718:SF46">
    <property type="entry name" value="BLR6921 PROTEIN"/>
    <property type="match status" value="1"/>
</dbReference>
<feature type="transmembrane region" description="Helical" evidence="7">
    <location>
        <begin position="363"/>
        <end position="382"/>
    </location>
</feature>
<keyword evidence="5 7" id="KW-1133">Transmembrane helix</keyword>
<dbReference type="Gene3D" id="1.20.1250.20">
    <property type="entry name" value="MFS general substrate transporter like domains"/>
    <property type="match status" value="2"/>
</dbReference>
<accession>A0ABU0JGG2</accession>
<dbReference type="PROSITE" id="PS50850">
    <property type="entry name" value="MFS"/>
    <property type="match status" value="1"/>
</dbReference>
<evidence type="ECO:0000256" key="2">
    <source>
        <dbReference type="ARBA" id="ARBA00022448"/>
    </source>
</evidence>
<evidence type="ECO:0000256" key="4">
    <source>
        <dbReference type="ARBA" id="ARBA00022692"/>
    </source>
</evidence>
<dbReference type="InterPro" id="IPR011701">
    <property type="entry name" value="MFS"/>
</dbReference>
<evidence type="ECO:0000313" key="10">
    <source>
        <dbReference type="Proteomes" id="UP001242480"/>
    </source>
</evidence>
<keyword evidence="3" id="KW-1003">Cell membrane</keyword>
<comment type="caution">
    <text evidence="9">The sequence shown here is derived from an EMBL/GenBank/DDBJ whole genome shotgun (WGS) entry which is preliminary data.</text>
</comment>
<protein>
    <submittedName>
        <fullName evidence="9">MFS family permease</fullName>
    </submittedName>
</protein>
<evidence type="ECO:0000259" key="8">
    <source>
        <dbReference type="PROSITE" id="PS50850"/>
    </source>
</evidence>
<dbReference type="InterPro" id="IPR020846">
    <property type="entry name" value="MFS_dom"/>
</dbReference>
<feature type="transmembrane region" description="Helical" evidence="7">
    <location>
        <begin position="94"/>
        <end position="112"/>
    </location>
</feature>
<dbReference type="Proteomes" id="UP001242480">
    <property type="component" value="Unassembled WGS sequence"/>
</dbReference>
<dbReference type="SUPFAM" id="SSF103473">
    <property type="entry name" value="MFS general substrate transporter"/>
    <property type="match status" value="1"/>
</dbReference>
<keyword evidence="10" id="KW-1185">Reference proteome</keyword>
<feature type="transmembrane region" description="Helical" evidence="7">
    <location>
        <begin position="20"/>
        <end position="43"/>
    </location>
</feature>
<reference evidence="9 10" key="1">
    <citation type="submission" date="2023-07" db="EMBL/GenBank/DDBJ databases">
        <title>Genomic Encyclopedia of Type Strains, Phase IV (KMG-IV): sequencing the most valuable type-strain genomes for metagenomic binning, comparative biology and taxonomic classification.</title>
        <authorList>
            <person name="Goeker M."/>
        </authorList>
    </citation>
    <scope>NUCLEOTIDE SEQUENCE [LARGE SCALE GENOMIC DNA]</scope>
    <source>
        <strain evidence="9 10">DSM 19619</strain>
    </source>
</reference>
<evidence type="ECO:0000256" key="6">
    <source>
        <dbReference type="ARBA" id="ARBA00023136"/>
    </source>
</evidence>
<dbReference type="EMBL" id="JAUSVX010000016">
    <property type="protein sequence ID" value="MDQ0473375.1"/>
    <property type="molecule type" value="Genomic_DNA"/>
</dbReference>
<dbReference type="RefSeq" id="WP_307281562.1">
    <property type="nucleotide sequence ID" value="NZ_JAUSVX010000016.1"/>
</dbReference>
<organism evidence="9 10">
    <name type="scientific">Labrys wisconsinensis</name>
    <dbReference type="NCBI Taxonomy" id="425677"/>
    <lineage>
        <taxon>Bacteria</taxon>
        <taxon>Pseudomonadati</taxon>
        <taxon>Pseudomonadota</taxon>
        <taxon>Alphaproteobacteria</taxon>
        <taxon>Hyphomicrobiales</taxon>
        <taxon>Xanthobacteraceae</taxon>
        <taxon>Labrys</taxon>
    </lineage>
</organism>
<evidence type="ECO:0000256" key="3">
    <source>
        <dbReference type="ARBA" id="ARBA00022475"/>
    </source>
</evidence>
<feature type="transmembrane region" description="Helical" evidence="7">
    <location>
        <begin position="432"/>
        <end position="454"/>
    </location>
</feature>
<feature type="transmembrane region" description="Helical" evidence="7">
    <location>
        <begin position="388"/>
        <end position="411"/>
    </location>
</feature>
<feature type="transmembrane region" description="Helical" evidence="7">
    <location>
        <begin position="63"/>
        <end position="82"/>
    </location>
</feature>
<sequence length="485" mass="51282">MDQITPRHDLASEKADRHKWMVLSNTTLGMLVAFVNSSIILISLPAVFRGIGLKPLDPANTDILLWTIMGYMVVTSVLVVAFGRLGDMFGRARIYNIGFLVFTLASIALSLMPTGPGAALYLVGMRIVQGIGGALMTATSTALLTDAFPPQQRGLALGINTMAAIGGQFVGLITGGLLADIDWRLVFWVSVPLGIVGTVWSFVSLRDRRLPQPGRLDWFGNISFALGLVLVLTGITDGIQPVGGAVMAWGSPKVLIELILGVAILVAFVAIERRVQQPMFDLTLFRIRAFTLGNAASLLSSVARGGLQFMLIIWLQGVWLPLHGTSFEETPLWAGIFMLPLTAGFLIAGFVSGPLSDRFGPRAFAAGGMVLGAASFVALALLPADFPYGLFAALIFLNGVGSGLFVTPNATQIMNAVPARERGQASGVRATTLNAGQVLSIGIFFSLMILGLAWTLPGVMETRLIAQGMPAAVAHQVAAAPPVAT</sequence>
<proteinExistence type="predicted"/>